<protein>
    <recommendedName>
        <fullName evidence="1">Serpin domain-containing protein</fullName>
    </recommendedName>
</protein>
<reference evidence="2 3" key="1">
    <citation type="submission" date="2017-10" db="EMBL/GenBank/DDBJ databases">
        <title>Extensive intraspecific genome diversity in a model arbuscular mycorrhizal fungus.</title>
        <authorList>
            <person name="Chen E.C.H."/>
            <person name="Morin E."/>
            <person name="Baudet D."/>
            <person name="Noel J."/>
            <person name="Ndikumana S."/>
            <person name="Charron P."/>
            <person name="St-Onge C."/>
            <person name="Giorgi J."/>
            <person name="Grigoriev I.V."/>
            <person name="Roux C."/>
            <person name="Martin F.M."/>
            <person name="Corradi N."/>
        </authorList>
    </citation>
    <scope>NUCLEOTIDE SEQUENCE [LARGE SCALE GENOMIC DNA]</scope>
    <source>
        <strain evidence="2 3">A1</strain>
    </source>
</reference>
<feature type="domain" description="Serpin" evidence="1">
    <location>
        <begin position="54"/>
        <end position="101"/>
    </location>
</feature>
<proteinExistence type="predicted"/>
<gene>
    <name evidence="2" type="ORF">RhiirA1_483715</name>
</gene>
<reference evidence="2 3" key="2">
    <citation type="submission" date="2017-10" db="EMBL/GenBank/DDBJ databases">
        <title>Genome analyses suggest a sexual origin of heterokaryosis in a supposedly ancient asexual fungus.</title>
        <authorList>
            <person name="Corradi N."/>
            <person name="Sedzielewska K."/>
            <person name="Noel J."/>
            <person name="Charron P."/>
            <person name="Farinelli L."/>
            <person name="Marton T."/>
            <person name="Kruger M."/>
            <person name="Pelin A."/>
            <person name="Brachmann A."/>
            <person name="Corradi N."/>
        </authorList>
    </citation>
    <scope>NUCLEOTIDE SEQUENCE [LARGE SCALE GENOMIC DNA]</scope>
    <source>
        <strain evidence="2 3">A1</strain>
    </source>
</reference>
<dbReference type="Proteomes" id="UP000232688">
    <property type="component" value="Unassembled WGS sequence"/>
</dbReference>
<evidence type="ECO:0000313" key="3">
    <source>
        <dbReference type="Proteomes" id="UP000232688"/>
    </source>
</evidence>
<dbReference type="AlphaFoldDB" id="A0A2N0QK72"/>
<name>A0A2N0QK72_9GLOM</name>
<organism evidence="2 3">
    <name type="scientific">Rhizophagus irregularis</name>
    <dbReference type="NCBI Taxonomy" id="588596"/>
    <lineage>
        <taxon>Eukaryota</taxon>
        <taxon>Fungi</taxon>
        <taxon>Fungi incertae sedis</taxon>
        <taxon>Mucoromycota</taxon>
        <taxon>Glomeromycotina</taxon>
        <taxon>Glomeromycetes</taxon>
        <taxon>Glomerales</taxon>
        <taxon>Glomeraceae</taxon>
        <taxon>Rhizophagus</taxon>
    </lineage>
</organism>
<dbReference type="Gene3D" id="3.30.497.10">
    <property type="entry name" value="Antithrombin, subunit I, domain 2"/>
    <property type="match status" value="1"/>
</dbReference>
<dbReference type="InterPro" id="IPR023796">
    <property type="entry name" value="Serpin_dom"/>
</dbReference>
<dbReference type="SUPFAM" id="SSF56574">
    <property type="entry name" value="Serpins"/>
    <property type="match status" value="1"/>
</dbReference>
<accession>A0A2N0QK72</accession>
<dbReference type="VEuPathDB" id="FungiDB:RhiirA1_483715"/>
<sequence length="102" mass="11162">MFFTRANLGKIAQQNVTFQQIPSPICGTGSSNESLKIANDVEYGNEDYQTIVSSNNQLGFELMEEAERDDNGNIFISPTSLVMALSMVYNGADGVTKEEMAN</sequence>
<dbReference type="Pfam" id="PF00079">
    <property type="entry name" value="Serpin"/>
    <property type="match status" value="1"/>
</dbReference>
<comment type="caution">
    <text evidence="2">The sequence shown here is derived from an EMBL/GenBank/DDBJ whole genome shotgun (WGS) entry which is preliminary data.</text>
</comment>
<dbReference type="InterPro" id="IPR036186">
    <property type="entry name" value="Serpin_sf"/>
</dbReference>
<dbReference type="EMBL" id="LLXH01007616">
    <property type="protein sequence ID" value="PKC51449.1"/>
    <property type="molecule type" value="Genomic_DNA"/>
</dbReference>
<feature type="non-terminal residue" evidence="2">
    <location>
        <position position="102"/>
    </location>
</feature>
<evidence type="ECO:0000313" key="2">
    <source>
        <dbReference type="EMBL" id="PKC51449.1"/>
    </source>
</evidence>
<evidence type="ECO:0000259" key="1">
    <source>
        <dbReference type="Pfam" id="PF00079"/>
    </source>
</evidence>
<dbReference type="InterPro" id="IPR042178">
    <property type="entry name" value="Serpin_sf_1"/>
</dbReference>